<dbReference type="AlphaFoldDB" id="A0A0M3SJC6"/>
<dbReference type="PANTHER" id="PTHR10000:SF8">
    <property type="entry name" value="HAD SUPERFAMILY HYDROLASE-LIKE, TYPE 3"/>
    <property type="match status" value="1"/>
</dbReference>
<dbReference type="EMBL" id="CP012622">
    <property type="protein sequence ID" value="ALD66518.1"/>
    <property type="molecule type" value="Genomic_DNA"/>
</dbReference>
<dbReference type="RefSeq" id="WP_053946276.1">
    <property type="nucleotide sequence ID" value="NZ_CP012622.1"/>
</dbReference>
<dbReference type="OrthoDB" id="388395at2"/>
<dbReference type="InterPro" id="IPR036412">
    <property type="entry name" value="HAD-like_sf"/>
</dbReference>
<evidence type="ECO:0000313" key="2">
    <source>
        <dbReference type="Proteomes" id="UP000063919"/>
    </source>
</evidence>
<dbReference type="GO" id="GO:0005829">
    <property type="term" value="C:cytosol"/>
    <property type="evidence" value="ECO:0007669"/>
    <property type="project" value="TreeGrafter"/>
</dbReference>
<dbReference type="InterPro" id="IPR023214">
    <property type="entry name" value="HAD_sf"/>
</dbReference>
<name>A0A0M3SJC6_9MOLU</name>
<gene>
    <name evidence="1" type="ORF">SCANT_v1c06120</name>
</gene>
<dbReference type="KEGG" id="scj:SCANT_v1c06120"/>
<keyword evidence="2" id="KW-1185">Reference proteome</keyword>
<dbReference type="STRING" id="362837.SCANT_v1c06120"/>
<dbReference type="Proteomes" id="UP000063919">
    <property type="component" value="Chromosome"/>
</dbReference>
<protein>
    <submittedName>
        <fullName evidence="1">HAD family hydrolase</fullName>
    </submittedName>
</protein>
<sequence length="287" mass="33205">MRKIKKIAATDMDGTIIFELDTISEENKKQLLKFQKKSNNSLTIVTGRNYFLADFAARELNINLPVICSNGASVIDPQTLKYIAKKHFKKEEIKELLEKFLDTGIEINVPNDFRTHFIQNEDWFDYLMENKVNLDFSHFPDQKVICNYESIEELIEKGLDLDESFPGLVANIKNDKQLEYVRAVVNEYDLLALEFPKEDNCRIEIYKKGVTKSWGLNKLLDKFNLSKEDIHLFGDEHNDYPMFEQFPNCYAVGNAIDGIKELSKEVIDTVQNAGVGKKLNEIVEEFQ</sequence>
<proteinExistence type="predicted"/>
<dbReference type="PANTHER" id="PTHR10000">
    <property type="entry name" value="PHOSPHOSERINE PHOSPHATASE"/>
    <property type="match status" value="1"/>
</dbReference>
<dbReference type="SUPFAM" id="SSF56784">
    <property type="entry name" value="HAD-like"/>
    <property type="match status" value="1"/>
</dbReference>
<evidence type="ECO:0000313" key="1">
    <source>
        <dbReference type="EMBL" id="ALD66518.1"/>
    </source>
</evidence>
<dbReference type="NCBIfam" id="TIGR01484">
    <property type="entry name" value="HAD-SF-IIB"/>
    <property type="match status" value="1"/>
</dbReference>
<dbReference type="InterPro" id="IPR006379">
    <property type="entry name" value="HAD-SF_hydro_IIB"/>
</dbReference>
<dbReference type="Gene3D" id="3.30.1240.10">
    <property type="match status" value="1"/>
</dbReference>
<dbReference type="PATRIC" id="fig|362837.3.peg.625"/>
<dbReference type="GO" id="GO:0016791">
    <property type="term" value="F:phosphatase activity"/>
    <property type="evidence" value="ECO:0007669"/>
    <property type="project" value="TreeGrafter"/>
</dbReference>
<reference evidence="1 2" key="1">
    <citation type="journal article" date="2015" name="Genome Announc.">
        <title>Complete Genome Sequence of Spiroplasma cantharicola CC-1T (DSM 21588), a Bacterium Isolated from Soldier Beetle (Cantharis carolinus).</title>
        <authorList>
            <person name="Lo W.S."/>
            <person name="Liu P.Y."/>
            <person name="Kuo C.H."/>
        </authorList>
    </citation>
    <scope>NUCLEOTIDE SEQUENCE [LARGE SCALE GENOMIC DNA]</scope>
    <source>
        <strain evidence="1 2">CC-1</strain>
    </source>
</reference>
<dbReference type="Gene3D" id="3.40.50.1000">
    <property type="entry name" value="HAD superfamily/HAD-like"/>
    <property type="match status" value="1"/>
</dbReference>
<accession>A0A0M3SJC6</accession>
<organism evidence="1 2">
    <name type="scientific">Spiroplasma cantharicola</name>
    <dbReference type="NCBI Taxonomy" id="362837"/>
    <lineage>
        <taxon>Bacteria</taxon>
        <taxon>Bacillati</taxon>
        <taxon>Mycoplasmatota</taxon>
        <taxon>Mollicutes</taxon>
        <taxon>Entomoplasmatales</taxon>
        <taxon>Spiroplasmataceae</taxon>
        <taxon>Spiroplasma</taxon>
    </lineage>
</organism>
<dbReference type="Pfam" id="PF08282">
    <property type="entry name" value="Hydrolase_3"/>
    <property type="match status" value="1"/>
</dbReference>
<keyword evidence="1" id="KW-0378">Hydrolase</keyword>
<dbReference type="GO" id="GO:0000287">
    <property type="term" value="F:magnesium ion binding"/>
    <property type="evidence" value="ECO:0007669"/>
    <property type="project" value="TreeGrafter"/>
</dbReference>